<comment type="similarity">
    <text evidence="10">Belongs to the PlsY family.</text>
</comment>
<keyword evidence="8 10" id="KW-0594">Phospholipid biosynthesis</keyword>
<comment type="caution">
    <text evidence="11">The sequence shown here is derived from an EMBL/GenBank/DDBJ whole genome shotgun (WGS) entry which is preliminary data.</text>
</comment>
<evidence type="ECO:0000256" key="10">
    <source>
        <dbReference type="HAMAP-Rule" id="MF_01043"/>
    </source>
</evidence>
<evidence type="ECO:0000256" key="8">
    <source>
        <dbReference type="ARBA" id="ARBA00023209"/>
    </source>
</evidence>
<organism evidence="11 12">
    <name type="scientific">Acetobacter conturbans</name>
    <dbReference type="NCBI Taxonomy" id="1737472"/>
    <lineage>
        <taxon>Bacteria</taxon>
        <taxon>Pseudomonadati</taxon>
        <taxon>Pseudomonadota</taxon>
        <taxon>Alphaproteobacteria</taxon>
        <taxon>Acetobacterales</taxon>
        <taxon>Acetobacteraceae</taxon>
        <taxon>Acetobacter</taxon>
    </lineage>
</organism>
<accession>A0ABX0JXE4</accession>
<gene>
    <name evidence="10 11" type="primary">plsY</name>
    <name evidence="11" type="ORF">GOB81_05725</name>
</gene>
<keyword evidence="1 10" id="KW-1003">Cell membrane</keyword>
<keyword evidence="12" id="KW-1185">Reference proteome</keyword>
<dbReference type="PANTHER" id="PTHR30309">
    <property type="entry name" value="INNER MEMBRANE PROTEIN YGIH"/>
    <property type="match status" value="1"/>
</dbReference>
<protein>
    <recommendedName>
        <fullName evidence="10">Glycerol-3-phosphate acyltransferase</fullName>
    </recommendedName>
    <alternativeName>
        <fullName evidence="10">Acyl-PO4 G3P acyltransferase</fullName>
    </alternativeName>
    <alternativeName>
        <fullName evidence="10">Acyl-phosphate--glycerol-3-phosphate acyltransferase</fullName>
    </alternativeName>
    <alternativeName>
        <fullName evidence="10">G3P acyltransferase</fullName>
        <shortName evidence="10">GPAT</shortName>
        <ecNumber evidence="10">2.3.1.275</ecNumber>
    </alternativeName>
    <alternativeName>
        <fullName evidence="10">Lysophosphatidic acid synthase</fullName>
        <shortName evidence="10">LPA synthase</shortName>
    </alternativeName>
</protein>
<comment type="subcellular location">
    <subcellularLocation>
        <location evidence="10">Cell membrane</location>
        <topology evidence="10">Multi-pass membrane protein</topology>
    </subcellularLocation>
</comment>
<dbReference type="NCBIfam" id="TIGR00023">
    <property type="entry name" value="glycerol-3-phosphate 1-O-acyltransferase PlsY"/>
    <property type="match status" value="1"/>
</dbReference>
<feature type="transmembrane region" description="Helical" evidence="10">
    <location>
        <begin position="117"/>
        <end position="141"/>
    </location>
</feature>
<evidence type="ECO:0000256" key="9">
    <source>
        <dbReference type="ARBA" id="ARBA00023264"/>
    </source>
</evidence>
<keyword evidence="11" id="KW-0012">Acyltransferase</keyword>
<dbReference type="InterPro" id="IPR003811">
    <property type="entry name" value="G3P_acylTferase_PlsY"/>
</dbReference>
<keyword evidence="4 10" id="KW-0812">Transmembrane</keyword>
<keyword evidence="9 10" id="KW-1208">Phospholipid metabolism</keyword>
<feature type="transmembrane region" description="Helical" evidence="10">
    <location>
        <begin position="148"/>
        <end position="166"/>
    </location>
</feature>
<keyword evidence="6 10" id="KW-0443">Lipid metabolism</keyword>
<comment type="subunit">
    <text evidence="10">Probably interacts with PlsX.</text>
</comment>
<dbReference type="EC" id="2.3.1.275" evidence="10"/>
<keyword evidence="7 10" id="KW-0472">Membrane</keyword>
<keyword evidence="2 10" id="KW-0444">Lipid biosynthesis</keyword>
<evidence type="ECO:0000256" key="7">
    <source>
        <dbReference type="ARBA" id="ARBA00023136"/>
    </source>
</evidence>
<keyword evidence="5 10" id="KW-1133">Transmembrane helix</keyword>
<evidence type="ECO:0000256" key="5">
    <source>
        <dbReference type="ARBA" id="ARBA00022989"/>
    </source>
</evidence>
<evidence type="ECO:0000256" key="3">
    <source>
        <dbReference type="ARBA" id="ARBA00022679"/>
    </source>
</evidence>
<evidence type="ECO:0000256" key="4">
    <source>
        <dbReference type="ARBA" id="ARBA00022692"/>
    </source>
</evidence>
<feature type="transmembrane region" description="Helical" evidence="10">
    <location>
        <begin position="94"/>
        <end position="111"/>
    </location>
</feature>
<dbReference type="HAMAP" id="MF_01043">
    <property type="entry name" value="PlsY"/>
    <property type="match status" value="1"/>
</dbReference>
<feature type="transmembrane region" description="Helical" evidence="10">
    <location>
        <begin position="60"/>
        <end position="82"/>
    </location>
</feature>
<evidence type="ECO:0000313" key="12">
    <source>
        <dbReference type="Proteomes" id="UP000631653"/>
    </source>
</evidence>
<dbReference type="RefSeq" id="WP_173569416.1">
    <property type="nucleotide sequence ID" value="NZ_WOSY01000004.1"/>
</dbReference>
<name>A0ABX0JXE4_9PROT</name>
<proteinExistence type="inferred from homology"/>
<dbReference type="PANTHER" id="PTHR30309:SF0">
    <property type="entry name" value="GLYCEROL-3-PHOSPHATE ACYLTRANSFERASE-RELATED"/>
    <property type="match status" value="1"/>
</dbReference>
<dbReference type="Pfam" id="PF02660">
    <property type="entry name" value="G3P_acyltransf"/>
    <property type="match status" value="1"/>
</dbReference>
<evidence type="ECO:0000256" key="6">
    <source>
        <dbReference type="ARBA" id="ARBA00023098"/>
    </source>
</evidence>
<dbReference type="GO" id="GO:0004366">
    <property type="term" value="F:glycerol-3-phosphate O-acyltransferase activity"/>
    <property type="evidence" value="ECO:0007669"/>
    <property type="project" value="UniProtKB-EC"/>
</dbReference>
<dbReference type="Proteomes" id="UP000631653">
    <property type="component" value="Unassembled WGS sequence"/>
</dbReference>
<comment type="catalytic activity">
    <reaction evidence="10">
        <text>an acyl phosphate + sn-glycerol 3-phosphate = a 1-acyl-sn-glycero-3-phosphate + phosphate</text>
        <dbReference type="Rhea" id="RHEA:34075"/>
        <dbReference type="ChEBI" id="CHEBI:43474"/>
        <dbReference type="ChEBI" id="CHEBI:57597"/>
        <dbReference type="ChEBI" id="CHEBI:57970"/>
        <dbReference type="ChEBI" id="CHEBI:59918"/>
        <dbReference type="EC" id="2.3.1.275"/>
    </reaction>
</comment>
<reference evidence="11 12" key="1">
    <citation type="journal article" date="2020" name="Int. J. Syst. Evol. Microbiol.">
        <title>Novel acetic acid bacteria from cider fermentations: Acetobacter conturbans sp. nov. and Acetobacter fallax sp. nov.</title>
        <authorList>
            <person name="Sombolestani A.S."/>
            <person name="Cleenwerck I."/>
            <person name="Cnockaert M."/>
            <person name="Borremans W."/>
            <person name="Wieme A.D."/>
            <person name="De Vuyst L."/>
            <person name="Vandamme P."/>
        </authorList>
    </citation>
    <scope>NUCLEOTIDE SEQUENCE [LARGE SCALE GENOMIC DNA]</scope>
    <source>
        <strain evidence="11 12">LMG 1627</strain>
    </source>
</reference>
<dbReference type="SMART" id="SM01207">
    <property type="entry name" value="G3P_acyltransf"/>
    <property type="match status" value="1"/>
</dbReference>
<dbReference type="EMBL" id="WOSY01000004">
    <property type="protein sequence ID" value="NHN88126.1"/>
    <property type="molecule type" value="Genomic_DNA"/>
</dbReference>
<sequence length="212" mass="21776">MNFFESPVTLLAGVILLSYVLGSIPFGLLLTAASGQGDIRQIGSGNIGATNVLRTGNKKLAAATLLLDGLKGALAVAIAWVMTPPELGDRAASLAAVFAVLGHCFPVWLGFRGGKGVATGLGVVLAMSPLTGLATCAIWLAGAKITRISSAGALLAFACMPVMLFFLHGHSFSQSAKPLAGVLVALIIFVRHRANIARLLTGTEPRIGQSSQ</sequence>
<evidence type="ECO:0000256" key="1">
    <source>
        <dbReference type="ARBA" id="ARBA00022475"/>
    </source>
</evidence>
<evidence type="ECO:0000313" key="11">
    <source>
        <dbReference type="EMBL" id="NHN88126.1"/>
    </source>
</evidence>
<keyword evidence="3 10" id="KW-0808">Transferase</keyword>
<evidence type="ECO:0000256" key="2">
    <source>
        <dbReference type="ARBA" id="ARBA00022516"/>
    </source>
</evidence>
<comment type="function">
    <text evidence="10">Catalyzes the transfer of an acyl group from acyl-phosphate (acyl-PO(4)) to glycerol-3-phosphate (G3P) to form lysophosphatidic acid (LPA). This enzyme utilizes acyl-phosphate as fatty acyl donor, but not acyl-CoA or acyl-ACP.</text>
</comment>
<comment type="pathway">
    <text evidence="10">Lipid metabolism; phospholipid metabolism.</text>
</comment>